<dbReference type="EMBL" id="QZAA01000028">
    <property type="protein sequence ID" value="RQD78288.1"/>
    <property type="molecule type" value="Genomic_DNA"/>
</dbReference>
<name>A0A424YIM3_9FIRM</name>
<evidence type="ECO:0000256" key="5">
    <source>
        <dbReference type="HAMAP-Rule" id="MF_00902"/>
    </source>
</evidence>
<sequence length="235" mass="26184">MEGKNKEKVAPLTEHFEELRRRLVFSLIAVILASIVTFMYVDIIRETITKPAGIPLVFITPAEAFMTNIKIALIAGFLLALPVILFQIWSFLLPGLKSTEKRNIFLFALASFFFFAVGVIFAFYVIIPISIRFFLGFASEDLTPMLSFGNYISYVSGIVFAFGGVFQLPIVVFILAKLGLVTSDFLKKSRVYAVMLIFIVAAVITPPDVFSQVLMAVPMILLYEISILTAKMVGK</sequence>
<dbReference type="GO" id="GO:0033281">
    <property type="term" value="C:TAT protein transport complex"/>
    <property type="evidence" value="ECO:0007669"/>
    <property type="project" value="UniProtKB-UniRule"/>
</dbReference>
<dbReference type="Proteomes" id="UP000285138">
    <property type="component" value="Unassembled WGS sequence"/>
</dbReference>
<comment type="caution">
    <text evidence="6">The sequence shown here is derived from an EMBL/GenBank/DDBJ whole genome shotgun (WGS) entry which is preliminary data.</text>
</comment>
<comment type="function">
    <text evidence="5">Part of the twin-arginine translocation (Tat) system that transports large folded proteins containing a characteristic twin-arginine motif in their signal peptide across membranes.</text>
</comment>
<protein>
    <recommendedName>
        <fullName evidence="5">Sec-independent protein translocase protein TatC</fullName>
    </recommendedName>
</protein>
<feature type="transmembrane region" description="Helical" evidence="5">
    <location>
        <begin position="71"/>
        <end position="92"/>
    </location>
</feature>
<evidence type="ECO:0000256" key="2">
    <source>
        <dbReference type="ARBA" id="ARBA00022692"/>
    </source>
</evidence>
<evidence type="ECO:0000256" key="4">
    <source>
        <dbReference type="ARBA" id="ARBA00023136"/>
    </source>
</evidence>
<keyword evidence="5" id="KW-0813">Transport</keyword>
<feature type="transmembrane region" description="Helical" evidence="5">
    <location>
        <begin position="104"/>
        <end position="131"/>
    </location>
</feature>
<dbReference type="GO" id="GO:0009977">
    <property type="term" value="F:proton motive force dependent protein transmembrane transporter activity"/>
    <property type="evidence" value="ECO:0007669"/>
    <property type="project" value="TreeGrafter"/>
</dbReference>
<dbReference type="GO" id="GO:0043953">
    <property type="term" value="P:protein transport by the Tat complex"/>
    <property type="evidence" value="ECO:0007669"/>
    <property type="project" value="UniProtKB-UniRule"/>
</dbReference>
<comment type="subunit">
    <text evidence="5">Forms a complex with TatA.</text>
</comment>
<organism evidence="6 7">
    <name type="scientific">Candidatus Syntrophonatronum acetioxidans</name>
    <dbReference type="NCBI Taxonomy" id="1795816"/>
    <lineage>
        <taxon>Bacteria</taxon>
        <taxon>Bacillati</taxon>
        <taxon>Bacillota</taxon>
        <taxon>Clostridia</taxon>
        <taxon>Eubacteriales</taxon>
        <taxon>Syntrophomonadaceae</taxon>
        <taxon>Candidatus Syntrophonatronum</taxon>
    </lineage>
</organism>
<dbReference type="AlphaFoldDB" id="A0A424YIM3"/>
<feature type="transmembrane region" description="Helical" evidence="5">
    <location>
        <begin position="23"/>
        <end position="41"/>
    </location>
</feature>
<gene>
    <name evidence="5 6" type="primary">tatC</name>
    <name evidence="6" type="ORF">D5R97_00665</name>
</gene>
<evidence type="ECO:0000256" key="1">
    <source>
        <dbReference type="ARBA" id="ARBA00004141"/>
    </source>
</evidence>
<dbReference type="PANTHER" id="PTHR30371">
    <property type="entry name" value="SEC-INDEPENDENT PROTEIN TRANSLOCASE PROTEIN TATC"/>
    <property type="match status" value="1"/>
</dbReference>
<proteinExistence type="inferred from homology"/>
<keyword evidence="5" id="KW-0811">Translocation</keyword>
<comment type="similarity">
    <text evidence="5">Belongs to the TatC family.</text>
</comment>
<feature type="transmembrane region" description="Helical" evidence="5">
    <location>
        <begin position="213"/>
        <end position="233"/>
    </location>
</feature>
<keyword evidence="3 5" id="KW-1133">Transmembrane helix</keyword>
<feature type="transmembrane region" description="Helical" evidence="5">
    <location>
        <begin position="190"/>
        <end position="207"/>
    </location>
</feature>
<dbReference type="GO" id="GO:0065002">
    <property type="term" value="P:intracellular protein transmembrane transport"/>
    <property type="evidence" value="ECO:0007669"/>
    <property type="project" value="TreeGrafter"/>
</dbReference>
<comment type="subcellular location">
    <subcellularLocation>
        <location evidence="5">Cell membrane</location>
        <topology evidence="5">Multi-pass membrane protein</topology>
    </subcellularLocation>
    <subcellularLocation>
        <location evidence="1">Membrane</location>
        <topology evidence="1">Multi-pass membrane protein</topology>
    </subcellularLocation>
</comment>
<evidence type="ECO:0000313" key="7">
    <source>
        <dbReference type="Proteomes" id="UP000285138"/>
    </source>
</evidence>
<dbReference type="InterPro" id="IPR002033">
    <property type="entry name" value="TatC"/>
</dbReference>
<dbReference type="HAMAP" id="MF_00902">
    <property type="entry name" value="TatC"/>
    <property type="match status" value="1"/>
</dbReference>
<evidence type="ECO:0000313" key="6">
    <source>
        <dbReference type="EMBL" id="RQD78288.1"/>
    </source>
</evidence>
<dbReference type="PRINTS" id="PR01840">
    <property type="entry name" value="TATCFAMILY"/>
</dbReference>
<dbReference type="Pfam" id="PF00902">
    <property type="entry name" value="TatC"/>
    <property type="match status" value="1"/>
</dbReference>
<keyword evidence="2 5" id="KW-0812">Transmembrane</keyword>
<evidence type="ECO:0000256" key="3">
    <source>
        <dbReference type="ARBA" id="ARBA00022989"/>
    </source>
</evidence>
<reference evidence="6 7" key="1">
    <citation type="submission" date="2018-08" db="EMBL/GenBank/DDBJ databases">
        <title>The metabolism and importance of syntrophic acetate oxidation coupled to methane or sulfide production in haloalkaline environments.</title>
        <authorList>
            <person name="Timmers P.H.A."/>
            <person name="Vavourakis C.D."/>
            <person name="Sorokin D.Y."/>
            <person name="Sinninghe Damste J.S."/>
            <person name="Muyzer G."/>
            <person name="Stams A.J.M."/>
            <person name="Plugge C.M."/>
        </authorList>
    </citation>
    <scope>NUCLEOTIDE SEQUENCE [LARGE SCALE GENOMIC DNA]</scope>
    <source>
        <strain evidence="6">MSAO_Bac1</strain>
    </source>
</reference>
<feature type="transmembrane region" description="Helical" evidence="5">
    <location>
        <begin position="151"/>
        <end position="178"/>
    </location>
</feature>
<dbReference type="NCBIfam" id="TIGR00945">
    <property type="entry name" value="tatC"/>
    <property type="match status" value="1"/>
</dbReference>
<keyword evidence="5" id="KW-0653">Protein transport</keyword>
<keyword evidence="4 5" id="KW-0472">Membrane</keyword>
<dbReference type="PANTHER" id="PTHR30371:SF0">
    <property type="entry name" value="SEC-INDEPENDENT PROTEIN TRANSLOCASE PROTEIN TATC, CHLOROPLASTIC-RELATED"/>
    <property type="match status" value="1"/>
</dbReference>
<accession>A0A424YIM3</accession>
<keyword evidence="5" id="KW-1003">Cell membrane</keyword>